<keyword evidence="7" id="KW-1185">Reference proteome</keyword>
<dbReference type="Pfam" id="PF05282">
    <property type="entry name" value="AAR2"/>
    <property type="match status" value="1"/>
</dbReference>
<dbReference type="CDD" id="cd13778">
    <property type="entry name" value="Aar2_C"/>
    <property type="match status" value="1"/>
</dbReference>
<accession>A0A1Q9CEL1</accession>
<keyword evidence="3" id="KW-1133">Transmembrane helix</keyword>
<evidence type="ECO:0000313" key="6">
    <source>
        <dbReference type="EMBL" id="OLP81351.1"/>
    </source>
</evidence>
<feature type="domain" description="AAR2 C-terminal" evidence="4">
    <location>
        <begin position="296"/>
        <end position="449"/>
    </location>
</feature>
<keyword evidence="3" id="KW-0812">Transmembrane</keyword>
<comment type="caution">
    <text evidence="6">The sequence shown here is derived from an EMBL/GenBank/DDBJ whole genome shotgun (WGS) entry which is preliminary data.</text>
</comment>
<evidence type="ECO:0000313" key="7">
    <source>
        <dbReference type="Proteomes" id="UP000186817"/>
    </source>
</evidence>
<reference evidence="6 7" key="1">
    <citation type="submission" date="2016-02" db="EMBL/GenBank/DDBJ databases">
        <title>Genome analysis of coral dinoflagellate symbionts highlights evolutionary adaptations to a symbiotic lifestyle.</title>
        <authorList>
            <person name="Aranda M."/>
            <person name="Li Y."/>
            <person name="Liew Y.J."/>
            <person name="Baumgarten S."/>
            <person name="Simakov O."/>
            <person name="Wilson M."/>
            <person name="Piel J."/>
            <person name="Ashoor H."/>
            <person name="Bougouffa S."/>
            <person name="Bajic V.B."/>
            <person name="Ryu T."/>
            <person name="Ravasi T."/>
            <person name="Bayer T."/>
            <person name="Micklem G."/>
            <person name="Kim H."/>
            <person name="Bhak J."/>
            <person name="Lajeunesse T.C."/>
            <person name="Voolstra C.R."/>
        </authorList>
    </citation>
    <scope>NUCLEOTIDE SEQUENCE [LARGE SCALE GENOMIC DNA]</scope>
    <source>
        <strain evidence="6 7">CCMP2467</strain>
    </source>
</reference>
<feature type="transmembrane region" description="Helical" evidence="3">
    <location>
        <begin position="26"/>
        <end position="43"/>
    </location>
</feature>
<feature type="compositionally biased region" description="Basic and acidic residues" evidence="2">
    <location>
        <begin position="246"/>
        <end position="260"/>
    </location>
</feature>
<feature type="transmembrane region" description="Helical" evidence="3">
    <location>
        <begin position="63"/>
        <end position="85"/>
    </location>
</feature>
<comment type="similarity">
    <text evidence="1">Belongs to the AAR2 family.</text>
</comment>
<evidence type="ECO:0000256" key="3">
    <source>
        <dbReference type="SAM" id="Phobius"/>
    </source>
</evidence>
<dbReference type="AlphaFoldDB" id="A0A1Q9CEL1"/>
<dbReference type="OMA" id="VWQSGGL"/>
<dbReference type="OrthoDB" id="201752at2759"/>
<gene>
    <name evidence="6" type="primary">Aar2</name>
    <name evidence="6" type="ORF">AK812_SmicGene38117</name>
</gene>
<dbReference type="Proteomes" id="UP000186817">
    <property type="component" value="Unassembled WGS sequence"/>
</dbReference>
<evidence type="ECO:0000259" key="5">
    <source>
        <dbReference type="Pfam" id="PF20981"/>
    </source>
</evidence>
<dbReference type="PANTHER" id="PTHR12689">
    <property type="entry name" value="A1 CISTRON SPLICING FACTOR AAR2-RELATED"/>
    <property type="match status" value="1"/>
</dbReference>
<dbReference type="PANTHER" id="PTHR12689:SF4">
    <property type="entry name" value="PROTEIN AAR2 HOMOLOG"/>
    <property type="match status" value="1"/>
</dbReference>
<dbReference type="Gene3D" id="2.60.34.20">
    <property type="match status" value="1"/>
</dbReference>
<dbReference type="InterPro" id="IPR038516">
    <property type="entry name" value="AAR2_N_sf"/>
</dbReference>
<dbReference type="EMBL" id="LSRX01001287">
    <property type="protein sequence ID" value="OLP81351.1"/>
    <property type="molecule type" value="Genomic_DNA"/>
</dbReference>
<evidence type="ECO:0000256" key="1">
    <source>
        <dbReference type="ARBA" id="ARBA00006281"/>
    </source>
</evidence>
<name>A0A1Q9CEL1_SYMMI</name>
<protein>
    <submittedName>
        <fullName evidence="6">Protein AAR2-like</fullName>
    </submittedName>
</protein>
<dbReference type="InterPro" id="IPR007946">
    <property type="entry name" value="AAR2"/>
</dbReference>
<dbReference type="Pfam" id="PF20981">
    <property type="entry name" value="AAR2_1st"/>
    <property type="match status" value="1"/>
</dbReference>
<dbReference type="InterPro" id="IPR033648">
    <property type="entry name" value="AAR2_C"/>
</dbReference>
<organism evidence="6 7">
    <name type="scientific">Symbiodinium microadriaticum</name>
    <name type="common">Dinoflagellate</name>
    <name type="synonym">Zooxanthella microadriatica</name>
    <dbReference type="NCBI Taxonomy" id="2951"/>
    <lineage>
        <taxon>Eukaryota</taxon>
        <taxon>Sar</taxon>
        <taxon>Alveolata</taxon>
        <taxon>Dinophyceae</taxon>
        <taxon>Suessiales</taxon>
        <taxon>Symbiodiniaceae</taxon>
        <taxon>Symbiodinium</taxon>
    </lineage>
</organism>
<dbReference type="Gene3D" id="1.25.40.550">
    <property type="entry name" value="Aar2, C-terminal domain-like"/>
    <property type="match status" value="1"/>
</dbReference>
<keyword evidence="3" id="KW-0472">Membrane</keyword>
<feature type="domain" description="AAR2 N-terminal" evidence="5">
    <location>
        <begin position="108"/>
        <end position="238"/>
    </location>
</feature>
<dbReference type="InterPro" id="IPR038514">
    <property type="entry name" value="AAR2_C_sf"/>
</dbReference>
<dbReference type="CDD" id="cd13777">
    <property type="entry name" value="Aar2_N"/>
    <property type="match status" value="1"/>
</dbReference>
<feature type="region of interest" description="Disordered" evidence="2">
    <location>
        <begin position="244"/>
        <end position="275"/>
    </location>
</feature>
<evidence type="ECO:0000256" key="2">
    <source>
        <dbReference type="SAM" id="MobiDB-lite"/>
    </source>
</evidence>
<dbReference type="InterPro" id="IPR033647">
    <property type="entry name" value="Aar2_N"/>
</dbReference>
<proteinExistence type="inferred from homology"/>
<evidence type="ECO:0000259" key="4">
    <source>
        <dbReference type="Pfam" id="PF05282"/>
    </source>
</evidence>
<dbReference type="GO" id="GO:0000244">
    <property type="term" value="P:spliceosomal tri-snRNP complex assembly"/>
    <property type="evidence" value="ECO:0007669"/>
    <property type="project" value="TreeGrafter"/>
</dbReference>
<dbReference type="FunFam" id="2.60.34.20:FF:000001">
    <property type="entry name" value="protein AAR2 homolog"/>
    <property type="match status" value="1"/>
</dbReference>
<sequence>MLTHCHHHDQYFQFIAEPRLHRKSSSAIFIGTTIAITTIAVFYPRHHHITTSIIITTINTSFIIITTIFTMVVMTTTSTIVGLWFSEFLVAMAAPARTEEVMRLQEHGASVLCLGCPEGMLFGLDYAAWSVGANFMGVKLVPPGLHYIYSSPRASEDIGLARTGFFLFLKPKDVAVFRWDPEGEELVRPNPDEELRYADGVRSFDFDRNLGPYPLELQEPWAELTRHATAELVQKVEPVSGRIRSKRAEYDAHAETKQEAGEGGQGGQGREDGDQVMADSVQKVEEVIESNGSLFFSSIPKQMRKGRGQTAEETTKLHMDRTLQLEQMLAREYSGNELAMLGELQLAYIAFLLGQNADGFDQWRGLLQLLCSCEEAAQRRTELYAELLRAFFAQMSQAPSDLFGDDLTKDNFLGSCTLSLLEICEEASPKLRKRCGKLRELVEQKFGLSAQDLALLGEDAPEIVDLEGHFVNLNTMCE</sequence>